<evidence type="ECO:0000256" key="1">
    <source>
        <dbReference type="ARBA" id="ARBA00007447"/>
    </source>
</evidence>
<dbReference type="GO" id="GO:0006508">
    <property type="term" value="P:proteolysis"/>
    <property type="evidence" value="ECO:0007669"/>
    <property type="project" value="UniProtKB-KW"/>
</dbReference>
<organism evidence="9 10">
    <name type="scientific">Ceratopteris richardii</name>
    <name type="common">Triangle waterfern</name>
    <dbReference type="NCBI Taxonomy" id="49495"/>
    <lineage>
        <taxon>Eukaryota</taxon>
        <taxon>Viridiplantae</taxon>
        <taxon>Streptophyta</taxon>
        <taxon>Embryophyta</taxon>
        <taxon>Tracheophyta</taxon>
        <taxon>Polypodiopsida</taxon>
        <taxon>Polypodiidae</taxon>
        <taxon>Polypodiales</taxon>
        <taxon>Pteridineae</taxon>
        <taxon>Pteridaceae</taxon>
        <taxon>Parkerioideae</taxon>
        <taxon>Ceratopteris</taxon>
    </lineage>
</organism>
<dbReference type="OrthoDB" id="2747330at2759"/>
<dbReference type="InterPro" id="IPR001969">
    <property type="entry name" value="Aspartic_peptidase_AS"/>
</dbReference>
<dbReference type="InterPro" id="IPR032861">
    <property type="entry name" value="TAXi_N"/>
</dbReference>
<feature type="active site" evidence="6">
    <location>
        <position position="189"/>
    </location>
</feature>
<comment type="similarity">
    <text evidence="1 7">Belongs to the peptidase A1 family.</text>
</comment>
<dbReference type="Pfam" id="PF14543">
    <property type="entry name" value="TAXi_N"/>
    <property type="match status" value="1"/>
</dbReference>
<keyword evidence="2 7" id="KW-0645">Protease</keyword>
<evidence type="ECO:0000256" key="5">
    <source>
        <dbReference type="ARBA" id="ARBA00023180"/>
    </source>
</evidence>
<dbReference type="Pfam" id="PF14541">
    <property type="entry name" value="TAXi_C"/>
    <property type="match status" value="1"/>
</dbReference>
<feature type="domain" description="Peptidase A1" evidence="8">
    <location>
        <begin position="171"/>
        <end position="546"/>
    </location>
</feature>
<dbReference type="Gene3D" id="2.40.70.10">
    <property type="entry name" value="Acid Proteases"/>
    <property type="match status" value="2"/>
</dbReference>
<dbReference type="PROSITE" id="PS51257">
    <property type="entry name" value="PROKAR_LIPOPROTEIN"/>
    <property type="match status" value="1"/>
</dbReference>
<accession>A0A8T2ST85</accession>
<keyword evidence="3 7" id="KW-0064">Aspartyl protease</keyword>
<dbReference type="InterPro" id="IPR051708">
    <property type="entry name" value="Plant_Aspart_Prot_A1"/>
</dbReference>
<dbReference type="OMA" id="MKLERMP"/>
<dbReference type="CDD" id="cd05476">
    <property type="entry name" value="pepsin_A_like_plant"/>
    <property type="match status" value="1"/>
</dbReference>
<dbReference type="EMBL" id="CM035422">
    <property type="protein sequence ID" value="KAH7372731.1"/>
    <property type="molecule type" value="Genomic_DNA"/>
</dbReference>
<reference evidence="9" key="1">
    <citation type="submission" date="2021-08" db="EMBL/GenBank/DDBJ databases">
        <title>WGS assembly of Ceratopteris richardii.</title>
        <authorList>
            <person name="Marchant D.B."/>
            <person name="Chen G."/>
            <person name="Jenkins J."/>
            <person name="Shu S."/>
            <person name="Leebens-Mack J."/>
            <person name="Grimwood J."/>
            <person name="Schmutz J."/>
            <person name="Soltis P."/>
            <person name="Soltis D."/>
            <person name="Chen Z.-H."/>
        </authorList>
    </citation>
    <scope>NUCLEOTIDE SEQUENCE</scope>
    <source>
        <strain evidence="9">Whitten #5841</strain>
        <tissue evidence="9">Leaf</tissue>
    </source>
</reference>
<dbReference type="FunFam" id="2.40.70.10:FF:000033">
    <property type="entry name" value="Aspartyl protease family protein"/>
    <property type="match status" value="1"/>
</dbReference>
<evidence type="ECO:0000256" key="6">
    <source>
        <dbReference type="PIRSR" id="PIRSR601461-1"/>
    </source>
</evidence>
<dbReference type="PROSITE" id="PS51767">
    <property type="entry name" value="PEPTIDASE_A1"/>
    <property type="match status" value="1"/>
</dbReference>
<evidence type="ECO:0000313" key="10">
    <source>
        <dbReference type="Proteomes" id="UP000825935"/>
    </source>
</evidence>
<dbReference type="GO" id="GO:0004190">
    <property type="term" value="F:aspartic-type endopeptidase activity"/>
    <property type="evidence" value="ECO:0007669"/>
    <property type="project" value="UniProtKB-KW"/>
</dbReference>
<keyword evidence="4 7" id="KW-0378">Hydrolase</keyword>
<comment type="caution">
    <text evidence="9">The sequence shown here is derived from an EMBL/GenBank/DDBJ whole genome shotgun (WGS) entry which is preliminary data.</text>
</comment>
<dbReference type="InterPro" id="IPR001461">
    <property type="entry name" value="Aspartic_peptidase_A1"/>
</dbReference>
<dbReference type="Proteomes" id="UP000825935">
    <property type="component" value="Chromosome 17"/>
</dbReference>
<dbReference type="PANTHER" id="PTHR47967">
    <property type="entry name" value="OS07G0603500 PROTEIN-RELATED"/>
    <property type="match status" value="1"/>
</dbReference>
<keyword evidence="10" id="KW-1185">Reference proteome</keyword>
<sequence>MIPRPLYDIALRNTWGQAAICVLLWSLVACCPSMFATAMGTPAALLSRRLIGSEIVHQQASDVNQLLRMKLERMPGSVHVDRFETLRNAMCKDRARRRHVEKQVFADRDEEIFRASKHRYRRHDNQPQQEELIRSRADRLLLSSNSSLSEGAGHEASLNVISGSSVGSGEYMVSLSVGTPPQELFLIADTGSDLTWVKCRSSSSFPFPLGLSLPSAASASIGPGSHASMNQSFDATVSSSFCPLSCQSSECSAWSPPRFCRHAAQRCTFSFSYTDRSTSAGHLVFESLIMGNNRQAQNVVIGCGRRYEGPNFDKAGGVLALGQGPLSLPTQFAARFGYSDKFSYCLTDFLGADSVVGSLAFGGSSLHSADVQYTPLLSNPSGRTFYYVGVKAVKVGDVELDIPAELWAIDSNGAGGTIVDSGTTLAQFVQPAYNMIRDAFQAAIRDMTPLDGQEVPGLDLCYSTSSTASSFQGSTKAAGFPNFAIVFDGGLVLQPPVQNYFTEAAPGISCLAMQGVPQGSFSVIGNLLQQNYLVEFDREKQRLGMSRADCATLHS</sequence>
<name>A0A8T2ST85_CERRI</name>
<dbReference type="PROSITE" id="PS00141">
    <property type="entry name" value="ASP_PROTEASE"/>
    <property type="match status" value="1"/>
</dbReference>
<dbReference type="InterPro" id="IPR033121">
    <property type="entry name" value="PEPTIDASE_A1"/>
</dbReference>
<gene>
    <name evidence="9" type="ORF">KP509_17G018300</name>
</gene>
<dbReference type="InterPro" id="IPR034161">
    <property type="entry name" value="Pepsin-like_plant"/>
</dbReference>
<dbReference type="InterPro" id="IPR032799">
    <property type="entry name" value="TAXi_C"/>
</dbReference>
<evidence type="ECO:0000256" key="4">
    <source>
        <dbReference type="ARBA" id="ARBA00022801"/>
    </source>
</evidence>
<dbReference type="PRINTS" id="PR00792">
    <property type="entry name" value="PEPSIN"/>
</dbReference>
<protein>
    <recommendedName>
        <fullName evidence="8">Peptidase A1 domain-containing protein</fullName>
    </recommendedName>
</protein>
<dbReference type="AlphaFoldDB" id="A0A8T2ST85"/>
<dbReference type="InterPro" id="IPR021109">
    <property type="entry name" value="Peptidase_aspartic_dom_sf"/>
</dbReference>
<dbReference type="SUPFAM" id="SSF50630">
    <property type="entry name" value="Acid proteases"/>
    <property type="match status" value="1"/>
</dbReference>
<evidence type="ECO:0000256" key="2">
    <source>
        <dbReference type="ARBA" id="ARBA00022670"/>
    </source>
</evidence>
<evidence type="ECO:0000256" key="3">
    <source>
        <dbReference type="ARBA" id="ARBA00022750"/>
    </source>
</evidence>
<feature type="active site" evidence="6">
    <location>
        <position position="420"/>
    </location>
</feature>
<evidence type="ECO:0000256" key="7">
    <source>
        <dbReference type="RuleBase" id="RU000454"/>
    </source>
</evidence>
<keyword evidence="5" id="KW-0325">Glycoprotein</keyword>
<dbReference type="PANTHER" id="PTHR47967:SF46">
    <property type="entry name" value="ASPARTIC PROTEINASE NEPENTHESIN-1"/>
    <property type="match status" value="1"/>
</dbReference>
<evidence type="ECO:0000259" key="8">
    <source>
        <dbReference type="PROSITE" id="PS51767"/>
    </source>
</evidence>
<proteinExistence type="inferred from homology"/>
<evidence type="ECO:0000313" key="9">
    <source>
        <dbReference type="EMBL" id="KAH7372731.1"/>
    </source>
</evidence>